<dbReference type="Gene3D" id="2.30.110.10">
    <property type="entry name" value="Electron Transport, Fmn-binding Protein, Chain A"/>
    <property type="match status" value="1"/>
</dbReference>
<protein>
    <submittedName>
        <fullName evidence="5">Flavin reductase family protein</fullName>
    </submittedName>
</protein>
<evidence type="ECO:0000313" key="5">
    <source>
        <dbReference type="EMBL" id="MYL81588.1"/>
    </source>
</evidence>
<keyword evidence="2" id="KW-0285">Flavoprotein</keyword>
<keyword evidence="6" id="KW-1185">Reference proteome</keyword>
<organism evidence="5 6">
    <name type="scientific">Solidesulfovibrio aerotolerans</name>
    <dbReference type="NCBI Taxonomy" id="295255"/>
    <lineage>
        <taxon>Bacteria</taxon>
        <taxon>Pseudomonadati</taxon>
        <taxon>Thermodesulfobacteriota</taxon>
        <taxon>Desulfovibrionia</taxon>
        <taxon>Desulfovibrionales</taxon>
        <taxon>Desulfovibrionaceae</taxon>
        <taxon>Solidesulfovibrio</taxon>
    </lineage>
</organism>
<evidence type="ECO:0000256" key="3">
    <source>
        <dbReference type="ARBA" id="ARBA00038054"/>
    </source>
</evidence>
<dbReference type="Pfam" id="PF01613">
    <property type="entry name" value="Flavin_Reduct"/>
    <property type="match status" value="1"/>
</dbReference>
<gene>
    <name evidence="5" type="ORF">GTA51_00355</name>
</gene>
<dbReference type="EMBL" id="WVUD01000001">
    <property type="protein sequence ID" value="MYL81588.1"/>
    <property type="molecule type" value="Genomic_DNA"/>
</dbReference>
<dbReference type="InterPro" id="IPR012349">
    <property type="entry name" value="Split_barrel_FMN-bd"/>
</dbReference>
<dbReference type="SMART" id="SM00903">
    <property type="entry name" value="Flavin_Reduct"/>
    <property type="match status" value="1"/>
</dbReference>
<dbReference type="GO" id="GO:0010181">
    <property type="term" value="F:FMN binding"/>
    <property type="evidence" value="ECO:0007669"/>
    <property type="project" value="InterPro"/>
</dbReference>
<feature type="domain" description="Flavin reductase like" evidence="4">
    <location>
        <begin position="12"/>
        <end position="150"/>
    </location>
</feature>
<reference evidence="5 6" key="1">
    <citation type="submission" date="2020-01" db="EMBL/GenBank/DDBJ databases">
        <title>Genome sequence of Desulfovibrio aerotolerans DSM 16695(T).</title>
        <authorList>
            <person name="Karnachuk O."/>
            <person name="Avakyan M."/>
            <person name="Mardanov A."/>
            <person name="Kadnikov V."/>
            <person name="Ravin N."/>
        </authorList>
    </citation>
    <scope>NUCLEOTIDE SEQUENCE [LARGE SCALE GENOMIC DNA]</scope>
    <source>
        <strain evidence="5 6">DSM 16695</strain>
    </source>
</reference>
<name>A0A7C9MG13_9BACT</name>
<dbReference type="RefSeq" id="WP_160957743.1">
    <property type="nucleotide sequence ID" value="NZ_WVUD01000001.1"/>
</dbReference>
<dbReference type="SUPFAM" id="SSF50475">
    <property type="entry name" value="FMN-binding split barrel"/>
    <property type="match status" value="1"/>
</dbReference>
<dbReference type="GO" id="GO:0016646">
    <property type="term" value="F:oxidoreductase activity, acting on the CH-NH group of donors, NAD or NADP as acceptor"/>
    <property type="evidence" value="ECO:0007669"/>
    <property type="project" value="UniProtKB-ARBA"/>
</dbReference>
<dbReference type="Proteomes" id="UP000482487">
    <property type="component" value="Unassembled WGS sequence"/>
</dbReference>
<evidence type="ECO:0000313" key="6">
    <source>
        <dbReference type="Proteomes" id="UP000482487"/>
    </source>
</evidence>
<evidence type="ECO:0000256" key="2">
    <source>
        <dbReference type="ARBA" id="ARBA00022630"/>
    </source>
</evidence>
<evidence type="ECO:0000256" key="1">
    <source>
        <dbReference type="ARBA" id="ARBA00001917"/>
    </source>
</evidence>
<dbReference type="AlphaFoldDB" id="A0A7C9MG13"/>
<comment type="similarity">
    <text evidence="3">Belongs to the flavoredoxin family.</text>
</comment>
<sequence>MKVSLGPKTIALPTPTWLVGTYDAAGKPNIMTAAWGGICCSKPPCLTVSLQKPRHSYAAIMERRAYTVSVPAESQVVAADYCGIASGRGTDKFAACGFTPVKSELVDAPYVAECPLIIECKVIQVLDLGMHTMFVGEIMDVKVDEAAMRDGKPDPQVIKPIIFAPEDRHYYGLGADLGLAFSIGKELKGA</sequence>
<dbReference type="OrthoDB" id="9794638at2"/>
<dbReference type="PANTHER" id="PTHR43567:SF1">
    <property type="entry name" value="FLAVOREDOXIN"/>
    <property type="match status" value="1"/>
</dbReference>
<comment type="caution">
    <text evidence="5">The sequence shown here is derived from an EMBL/GenBank/DDBJ whole genome shotgun (WGS) entry which is preliminary data.</text>
</comment>
<dbReference type="PANTHER" id="PTHR43567">
    <property type="entry name" value="FLAVOREDOXIN-RELATED-RELATED"/>
    <property type="match status" value="1"/>
</dbReference>
<comment type="cofactor">
    <cofactor evidence="1">
        <name>FMN</name>
        <dbReference type="ChEBI" id="CHEBI:58210"/>
    </cofactor>
</comment>
<evidence type="ECO:0000259" key="4">
    <source>
        <dbReference type="SMART" id="SM00903"/>
    </source>
</evidence>
<accession>A0A7C9MG13</accession>
<dbReference type="InterPro" id="IPR052174">
    <property type="entry name" value="Flavoredoxin"/>
</dbReference>
<proteinExistence type="inferred from homology"/>
<dbReference type="InterPro" id="IPR002563">
    <property type="entry name" value="Flavin_Rdtase-like_dom"/>
</dbReference>